<dbReference type="NCBIfam" id="TIGR00221">
    <property type="entry name" value="nagA"/>
    <property type="match status" value="1"/>
</dbReference>
<keyword evidence="11" id="KW-1185">Reference proteome</keyword>
<dbReference type="GO" id="GO:0006046">
    <property type="term" value="P:N-acetylglucosamine catabolic process"/>
    <property type="evidence" value="ECO:0007669"/>
    <property type="project" value="TreeGrafter"/>
</dbReference>
<name>A0A3N5BX03_9BACI</name>
<protein>
    <submittedName>
        <fullName evidence="10">N-acetylglucosamine 6-phosphate deacetylase</fullName>
    </submittedName>
</protein>
<evidence type="ECO:0000256" key="1">
    <source>
        <dbReference type="ARBA" id="ARBA00010716"/>
    </source>
</evidence>
<keyword evidence="4 5" id="KW-0119">Carbohydrate metabolism</keyword>
<dbReference type="PANTHER" id="PTHR11113:SF14">
    <property type="entry name" value="N-ACETYLGLUCOSAMINE-6-PHOSPHATE DEACETYLASE"/>
    <property type="match status" value="1"/>
</dbReference>
<accession>A0A3N5BX03</accession>
<comment type="caution">
    <text evidence="10">The sequence shown here is derived from an EMBL/GenBank/DDBJ whole genome shotgun (WGS) entry which is preliminary data.</text>
</comment>
<dbReference type="OrthoDB" id="9776488at2"/>
<feature type="binding site" evidence="7">
    <location>
        <position position="247"/>
    </location>
    <ligand>
        <name>substrate</name>
    </ligand>
</feature>
<dbReference type="PANTHER" id="PTHR11113">
    <property type="entry name" value="N-ACETYLGLUCOSAMINE-6-PHOSPHATE DEACETYLASE"/>
    <property type="match status" value="1"/>
</dbReference>
<feature type="binding site" evidence="7">
    <location>
        <begin position="303"/>
        <end position="305"/>
    </location>
    <ligand>
        <name>substrate</name>
    </ligand>
</feature>
<sequence length="377" mass="42418">MYYLFGDVITNGKVLPNYYVGIDGEYITEVGTEPRFKQAPVYYEEGNYICPGLIDVHIHGVHGLDFMDVDQPKRFSTMASHLARHGVTSFLATSRTSSMEDLLLFLDEVSHFDHQNSQILGVHLEGPWISEKYRGAQPTSYIRPFSEDDLSTIIKPYHSLIKKITLAPELVEHTSRIQEVEELGIRLSMGHTDASFDTVQHVTEQGVHHMTHTFNAMSPFHHRTPGAAAAALYFKDINTEIIADSLHVHPAIIKLLYNTKGKDYVVVVSDCTGYDHLEDGTYHMRGKTLIKRGKGIYLEQGNLAGSSLLLIQMLKVLVEQCNIPIEDVIYMMTQTPIKTLTVNQKVGQLKKGYRANAIVLDHTYQLKYTIVNGAVVN</sequence>
<feature type="binding site" evidence="7">
    <location>
        <begin position="215"/>
        <end position="216"/>
    </location>
    <ligand>
        <name>substrate</name>
    </ligand>
</feature>
<dbReference type="Proteomes" id="UP000276443">
    <property type="component" value="Unassembled WGS sequence"/>
</dbReference>
<dbReference type="InterPro" id="IPR011059">
    <property type="entry name" value="Metal-dep_hydrolase_composite"/>
</dbReference>
<reference evidence="10 11" key="1">
    <citation type="submission" date="2018-11" db="EMBL/GenBank/DDBJ databases">
        <title>Genomic Encyclopedia of Type Strains, Phase IV (KMG-IV): sequencing the most valuable type-strain genomes for metagenomic binning, comparative biology and taxonomic classification.</title>
        <authorList>
            <person name="Goeker M."/>
        </authorList>
    </citation>
    <scope>NUCLEOTIDE SEQUENCE [LARGE SCALE GENOMIC DNA]</scope>
    <source>
        <strain evidence="10 11">DSM 18090</strain>
    </source>
</reference>
<dbReference type="Pfam" id="PF01979">
    <property type="entry name" value="Amidohydro_1"/>
    <property type="match status" value="1"/>
</dbReference>
<dbReference type="Gene3D" id="2.30.40.10">
    <property type="entry name" value="Urease, subunit C, domain 1"/>
    <property type="match status" value="1"/>
</dbReference>
<evidence type="ECO:0000313" key="11">
    <source>
        <dbReference type="Proteomes" id="UP000276443"/>
    </source>
</evidence>
<organism evidence="10 11">
    <name type="scientific">Aquisalibacillus elongatus</name>
    <dbReference type="NCBI Taxonomy" id="485577"/>
    <lineage>
        <taxon>Bacteria</taxon>
        <taxon>Bacillati</taxon>
        <taxon>Bacillota</taxon>
        <taxon>Bacilli</taxon>
        <taxon>Bacillales</taxon>
        <taxon>Bacillaceae</taxon>
        <taxon>Aquisalibacillus</taxon>
    </lineage>
</organism>
<dbReference type="EMBL" id="RKRF01000008">
    <property type="protein sequence ID" value="RPF54288.1"/>
    <property type="molecule type" value="Genomic_DNA"/>
</dbReference>
<comment type="similarity">
    <text evidence="1 5">Belongs to the metallo-dependent hydrolases superfamily. NagA family.</text>
</comment>
<evidence type="ECO:0000256" key="7">
    <source>
        <dbReference type="PIRSR" id="PIRSR038994-2"/>
    </source>
</evidence>
<evidence type="ECO:0000256" key="6">
    <source>
        <dbReference type="PIRSR" id="PIRSR038994-1"/>
    </source>
</evidence>
<evidence type="ECO:0000256" key="3">
    <source>
        <dbReference type="ARBA" id="ARBA00022801"/>
    </source>
</evidence>
<dbReference type="CDD" id="cd00854">
    <property type="entry name" value="NagA"/>
    <property type="match status" value="1"/>
</dbReference>
<dbReference type="GO" id="GO:0008448">
    <property type="term" value="F:N-acetylglucosamine-6-phosphate deacetylase activity"/>
    <property type="evidence" value="ECO:0007669"/>
    <property type="project" value="InterPro"/>
</dbReference>
<keyword evidence="2 8" id="KW-0479">Metal-binding</keyword>
<evidence type="ECO:0000313" key="10">
    <source>
        <dbReference type="EMBL" id="RPF54288.1"/>
    </source>
</evidence>
<dbReference type="SUPFAM" id="SSF51338">
    <property type="entry name" value="Composite domain of metallo-dependent hydrolases"/>
    <property type="match status" value="1"/>
</dbReference>
<feature type="domain" description="Amidohydrolase-related" evidence="9">
    <location>
        <begin position="48"/>
        <end position="376"/>
    </location>
</feature>
<evidence type="ECO:0000256" key="5">
    <source>
        <dbReference type="PIRNR" id="PIRNR038994"/>
    </source>
</evidence>
<evidence type="ECO:0000256" key="2">
    <source>
        <dbReference type="ARBA" id="ARBA00022723"/>
    </source>
</evidence>
<dbReference type="InterPro" id="IPR032466">
    <property type="entry name" value="Metal_Hydrolase"/>
</dbReference>
<proteinExistence type="inferred from homology"/>
<feature type="active site" description="Proton donor/acceptor" evidence="6">
    <location>
        <position position="270"/>
    </location>
</feature>
<evidence type="ECO:0000256" key="4">
    <source>
        <dbReference type="ARBA" id="ARBA00023277"/>
    </source>
</evidence>
<dbReference type="InterPro" id="IPR003764">
    <property type="entry name" value="GlcNAc_6-P_deAcase"/>
</dbReference>
<keyword evidence="3 5" id="KW-0378">Hydrolase</keyword>
<feature type="binding site" evidence="7">
    <location>
        <position position="136"/>
    </location>
    <ligand>
        <name>substrate</name>
    </ligand>
</feature>
<feature type="binding site" evidence="8">
    <location>
        <position position="191"/>
    </location>
    <ligand>
        <name>Zn(2+)</name>
        <dbReference type="ChEBI" id="CHEBI:29105"/>
    </ligand>
</feature>
<dbReference type="RefSeq" id="WP_124221161.1">
    <property type="nucleotide sequence ID" value="NZ_RKRF01000008.1"/>
</dbReference>
<evidence type="ECO:0000256" key="8">
    <source>
        <dbReference type="PIRSR" id="PIRSR038994-3"/>
    </source>
</evidence>
<comment type="cofactor">
    <cofactor evidence="8">
        <name>a divalent metal cation</name>
        <dbReference type="ChEBI" id="CHEBI:60240"/>
    </cofactor>
    <text evidence="8">Binds 1 divalent metal cation per subunit.</text>
</comment>
<dbReference type="Gene3D" id="3.20.20.140">
    <property type="entry name" value="Metal-dependent hydrolases"/>
    <property type="match status" value="1"/>
</dbReference>
<dbReference type="InterPro" id="IPR006680">
    <property type="entry name" value="Amidohydro-rel"/>
</dbReference>
<feature type="binding site" evidence="7">
    <location>
        <position position="223"/>
    </location>
    <ligand>
        <name>substrate</name>
    </ligand>
</feature>
<dbReference type="PIRSF" id="PIRSF038994">
    <property type="entry name" value="NagA"/>
    <property type="match status" value="1"/>
</dbReference>
<feature type="binding site" evidence="8">
    <location>
        <position position="125"/>
    </location>
    <ligand>
        <name>Zn(2+)</name>
        <dbReference type="ChEBI" id="CHEBI:29105"/>
    </ligand>
</feature>
<dbReference type="AlphaFoldDB" id="A0A3N5BX03"/>
<feature type="binding site" evidence="8">
    <location>
        <position position="212"/>
    </location>
    <ligand>
        <name>Zn(2+)</name>
        <dbReference type="ChEBI" id="CHEBI:29105"/>
    </ligand>
</feature>
<gene>
    <name evidence="10" type="ORF">EDC24_1485</name>
</gene>
<dbReference type="GO" id="GO:0046872">
    <property type="term" value="F:metal ion binding"/>
    <property type="evidence" value="ECO:0007669"/>
    <property type="project" value="UniProtKB-KW"/>
</dbReference>
<dbReference type="SUPFAM" id="SSF51556">
    <property type="entry name" value="Metallo-dependent hydrolases"/>
    <property type="match status" value="1"/>
</dbReference>
<evidence type="ECO:0000259" key="9">
    <source>
        <dbReference type="Pfam" id="PF01979"/>
    </source>
</evidence>